<evidence type="ECO:0000256" key="1">
    <source>
        <dbReference type="SAM" id="MobiDB-lite"/>
    </source>
</evidence>
<evidence type="ECO:0000256" key="2">
    <source>
        <dbReference type="SAM" id="SignalP"/>
    </source>
</evidence>
<sequence>MKLITAIISVFTIAGANGKSSRASTKASKSKSSKARCNDSSLSFSSSPKSGKSHLSLSSKSGKDDRPCLPCSFGDGYLGTNLCGTNVGFCEFSIRDDDDFTVDSCDANDCTPNCVALEPLCDQCALASILGATCPLAEGVCEFTFSAGAEPSCVISDCVIDQDEVSSCGLCSTAPPGAGCPDVEGYCQADTVTDGNGIECTACGDTACPDFTFDECSDPPEGGARRLEMGNKEWIFGINDVFQW</sequence>
<name>A0AAD8XUV0_9STRA</name>
<dbReference type="AlphaFoldDB" id="A0AAD8XUV0"/>
<evidence type="ECO:0008006" key="5">
    <source>
        <dbReference type="Google" id="ProtNLM"/>
    </source>
</evidence>
<comment type="caution">
    <text evidence="3">The sequence shown here is derived from an EMBL/GenBank/DDBJ whole genome shotgun (WGS) entry which is preliminary data.</text>
</comment>
<dbReference type="Proteomes" id="UP001224775">
    <property type="component" value="Unassembled WGS sequence"/>
</dbReference>
<organism evidence="3 4">
    <name type="scientific">Skeletonema marinoi</name>
    <dbReference type="NCBI Taxonomy" id="267567"/>
    <lineage>
        <taxon>Eukaryota</taxon>
        <taxon>Sar</taxon>
        <taxon>Stramenopiles</taxon>
        <taxon>Ochrophyta</taxon>
        <taxon>Bacillariophyta</taxon>
        <taxon>Coscinodiscophyceae</taxon>
        <taxon>Thalassiosirophycidae</taxon>
        <taxon>Thalassiosirales</taxon>
        <taxon>Skeletonemataceae</taxon>
        <taxon>Skeletonema</taxon>
        <taxon>Skeletonema marinoi-dohrnii complex</taxon>
    </lineage>
</organism>
<protein>
    <recommendedName>
        <fullName evidence="5">Subtilisin</fullName>
    </recommendedName>
</protein>
<feature type="signal peptide" evidence="2">
    <location>
        <begin position="1"/>
        <end position="18"/>
    </location>
</feature>
<feature type="region of interest" description="Disordered" evidence="1">
    <location>
        <begin position="17"/>
        <end position="65"/>
    </location>
</feature>
<feature type="chain" id="PRO_5041990851" description="Subtilisin" evidence="2">
    <location>
        <begin position="19"/>
        <end position="244"/>
    </location>
</feature>
<reference evidence="3" key="1">
    <citation type="submission" date="2023-06" db="EMBL/GenBank/DDBJ databases">
        <title>Survivors Of The Sea: Transcriptome response of Skeletonema marinoi to long-term dormancy.</title>
        <authorList>
            <person name="Pinder M.I.M."/>
            <person name="Kourtchenko O."/>
            <person name="Robertson E.K."/>
            <person name="Larsson T."/>
            <person name="Maumus F."/>
            <person name="Osuna-Cruz C.M."/>
            <person name="Vancaester E."/>
            <person name="Stenow R."/>
            <person name="Vandepoele K."/>
            <person name="Ploug H."/>
            <person name="Bruchert V."/>
            <person name="Godhe A."/>
            <person name="Topel M."/>
        </authorList>
    </citation>
    <scope>NUCLEOTIDE SEQUENCE</scope>
    <source>
        <strain evidence="3">R05AC</strain>
    </source>
</reference>
<proteinExistence type="predicted"/>
<accession>A0AAD8XUV0</accession>
<evidence type="ECO:0000313" key="4">
    <source>
        <dbReference type="Proteomes" id="UP001224775"/>
    </source>
</evidence>
<dbReference type="EMBL" id="JATAAI010000041">
    <property type="protein sequence ID" value="KAK1734132.1"/>
    <property type="molecule type" value="Genomic_DNA"/>
</dbReference>
<keyword evidence="4" id="KW-1185">Reference proteome</keyword>
<gene>
    <name evidence="3" type="ORF">QTG54_015135</name>
</gene>
<keyword evidence="2" id="KW-0732">Signal</keyword>
<feature type="compositionally biased region" description="Low complexity" evidence="1">
    <location>
        <begin position="40"/>
        <end position="60"/>
    </location>
</feature>
<evidence type="ECO:0000313" key="3">
    <source>
        <dbReference type="EMBL" id="KAK1734132.1"/>
    </source>
</evidence>